<name>A0A4R5VRD7_9BURK</name>
<dbReference type="EMBL" id="SMYL01000013">
    <property type="protein sequence ID" value="TDK61299.1"/>
    <property type="molecule type" value="Genomic_DNA"/>
</dbReference>
<dbReference type="Pfam" id="PF04965">
    <property type="entry name" value="GPW_gp25"/>
    <property type="match status" value="1"/>
</dbReference>
<accession>A0A4R5VRD7</accession>
<dbReference type="AlphaFoldDB" id="A0A4R5VRD7"/>
<dbReference type="InterPro" id="IPR007048">
    <property type="entry name" value="IraD/Gp25-like"/>
</dbReference>
<sequence>MKKLGNSNKQKFYEDVSLGRSSSHLLPTLLDRLRDDAPFRKTEAPSEYAVSRKQMGEIIRRDLAFLLNTSNTDDLINRSIYPEAAASTINFGIPPLAGGYLSENKWVTIERLIRRAISDFEPRVIPESLQVIPLIKDTSTHNYNVLLFEIHGLIHMKPYPLAFLIQSSVDIENDRFTIVGNRSS</sequence>
<dbReference type="OrthoDB" id="119583at2"/>
<evidence type="ECO:0000313" key="3">
    <source>
        <dbReference type="Proteomes" id="UP000294829"/>
    </source>
</evidence>
<protein>
    <submittedName>
        <fullName evidence="2">Type VI secretion system baseplate subunit TssE</fullName>
    </submittedName>
</protein>
<organism evidence="2 3">
    <name type="scientific">Sapientia aquatica</name>
    <dbReference type="NCBI Taxonomy" id="1549640"/>
    <lineage>
        <taxon>Bacteria</taxon>
        <taxon>Pseudomonadati</taxon>
        <taxon>Pseudomonadota</taxon>
        <taxon>Betaproteobacteria</taxon>
        <taxon>Burkholderiales</taxon>
        <taxon>Oxalobacteraceae</taxon>
        <taxon>Sapientia</taxon>
    </lineage>
</organism>
<dbReference type="Proteomes" id="UP000294829">
    <property type="component" value="Unassembled WGS sequence"/>
</dbReference>
<evidence type="ECO:0000259" key="1">
    <source>
        <dbReference type="Pfam" id="PF04965"/>
    </source>
</evidence>
<comment type="caution">
    <text evidence="2">The sequence shown here is derived from an EMBL/GenBank/DDBJ whole genome shotgun (WGS) entry which is preliminary data.</text>
</comment>
<dbReference type="RefSeq" id="WP_133330778.1">
    <property type="nucleotide sequence ID" value="NZ_SMYL01000013.1"/>
</dbReference>
<dbReference type="PANTHER" id="PTHR38595:SF1">
    <property type="entry name" value="TYPE VI SECRETION SYSTEM COMPONENT TSSE1"/>
    <property type="match status" value="1"/>
</dbReference>
<keyword evidence="3" id="KW-1185">Reference proteome</keyword>
<dbReference type="InterPro" id="IPR053176">
    <property type="entry name" value="T6SS_TssE1-like"/>
</dbReference>
<evidence type="ECO:0000313" key="2">
    <source>
        <dbReference type="EMBL" id="TDK61299.1"/>
    </source>
</evidence>
<dbReference type="NCBIfam" id="TIGR03357">
    <property type="entry name" value="VI_zyme"/>
    <property type="match status" value="1"/>
</dbReference>
<dbReference type="SUPFAM" id="SSF160719">
    <property type="entry name" value="gpW/gp25-like"/>
    <property type="match status" value="1"/>
</dbReference>
<gene>
    <name evidence="2" type="primary">tssE</name>
    <name evidence="2" type="ORF">E2I14_17100</name>
</gene>
<dbReference type="InterPro" id="IPR017737">
    <property type="entry name" value="TssE1-like"/>
</dbReference>
<proteinExistence type="predicted"/>
<feature type="domain" description="IraD/Gp25-like" evidence="1">
    <location>
        <begin position="54"/>
        <end position="158"/>
    </location>
</feature>
<reference evidence="2 3" key="1">
    <citation type="submission" date="2019-03" db="EMBL/GenBank/DDBJ databases">
        <title>Sapientia aquatica gen. nov., sp. nov., isolated from a crater lake.</title>
        <authorList>
            <person name="Felfoldi T."/>
            <person name="Szabo A."/>
            <person name="Toth E."/>
            <person name="Schumann P."/>
            <person name="Keki Z."/>
            <person name="Marialigeti K."/>
            <person name="Mathe I."/>
        </authorList>
    </citation>
    <scope>NUCLEOTIDE SEQUENCE [LARGE SCALE GENOMIC DNA]</scope>
    <source>
        <strain evidence="2 3">SA-152</strain>
    </source>
</reference>
<dbReference type="PANTHER" id="PTHR38595">
    <property type="entry name" value="CYTOPLASMIC PROTEIN-RELATED"/>
    <property type="match status" value="1"/>
</dbReference>